<proteinExistence type="predicted"/>
<evidence type="ECO:0000256" key="3">
    <source>
        <dbReference type="ARBA" id="ARBA00023163"/>
    </source>
</evidence>
<dbReference type="Proteomes" id="UP000640786">
    <property type="component" value="Unassembled WGS sequence"/>
</dbReference>
<evidence type="ECO:0000313" key="5">
    <source>
        <dbReference type="EMBL" id="MBD7943222.1"/>
    </source>
</evidence>
<feature type="domain" description="HTH lacI-type" evidence="4">
    <location>
        <begin position="3"/>
        <end position="57"/>
    </location>
</feature>
<dbReference type="Gene3D" id="3.40.50.2300">
    <property type="match status" value="2"/>
</dbReference>
<dbReference type="PANTHER" id="PTHR30146:SF109">
    <property type="entry name" value="HTH-TYPE TRANSCRIPTIONAL REGULATOR GALS"/>
    <property type="match status" value="1"/>
</dbReference>
<dbReference type="InterPro" id="IPR028082">
    <property type="entry name" value="Peripla_BP_I"/>
</dbReference>
<dbReference type="Pfam" id="PF13377">
    <property type="entry name" value="Peripla_BP_3"/>
    <property type="match status" value="1"/>
</dbReference>
<evidence type="ECO:0000256" key="2">
    <source>
        <dbReference type="ARBA" id="ARBA00023125"/>
    </source>
</evidence>
<dbReference type="EMBL" id="JACSQO010000001">
    <property type="protein sequence ID" value="MBD7943222.1"/>
    <property type="molecule type" value="Genomic_DNA"/>
</dbReference>
<keyword evidence="1" id="KW-0805">Transcription regulation</keyword>
<dbReference type="PROSITE" id="PS50932">
    <property type="entry name" value="HTH_LACI_2"/>
    <property type="match status" value="1"/>
</dbReference>
<protein>
    <submittedName>
        <fullName evidence="5">LacI family DNA-binding transcriptional regulator</fullName>
    </submittedName>
</protein>
<dbReference type="Pfam" id="PF00356">
    <property type="entry name" value="LacI"/>
    <property type="match status" value="1"/>
</dbReference>
<keyword evidence="6" id="KW-1185">Reference proteome</keyword>
<dbReference type="GO" id="GO:0003677">
    <property type="term" value="F:DNA binding"/>
    <property type="evidence" value="ECO:0007669"/>
    <property type="project" value="UniProtKB-KW"/>
</dbReference>
<dbReference type="InterPro" id="IPR010982">
    <property type="entry name" value="Lambda_DNA-bd_dom_sf"/>
</dbReference>
<dbReference type="CDD" id="cd06267">
    <property type="entry name" value="PBP1_LacI_sugar_binding-like"/>
    <property type="match status" value="1"/>
</dbReference>
<evidence type="ECO:0000256" key="1">
    <source>
        <dbReference type="ARBA" id="ARBA00023015"/>
    </source>
</evidence>
<dbReference type="RefSeq" id="WP_144537260.1">
    <property type="nucleotide sequence ID" value="NZ_JACSQO010000001.1"/>
</dbReference>
<keyword evidence="2 5" id="KW-0238">DNA-binding</keyword>
<reference evidence="5 6" key="1">
    <citation type="submission" date="2020-08" db="EMBL/GenBank/DDBJ databases">
        <title>A Genomic Blueprint of the Chicken Gut Microbiome.</title>
        <authorList>
            <person name="Gilroy R."/>
            <person name="Ravi A."/>
            <person name="Getino M."/>
            <person name="Pursley I."/>
            <person name="Horton D.L."/>
            <person name="Alikhan N.-F."/>
            <person name="Baker D."/>
            <person name="Gharbi K."/>
            <person name="Hall N."/>
            <person name="Watson M."/>
            <person name="Adriaenssens E.M."/>
            <person name="Foster-Nyarko E."/>
            <person name="Jarju S."/>
            <person name="Secka A."/>
            <person name="Antonio M."/>
            <person name="Oren A."/>
            <person name="Chaudhuri R."/>
            <person name="La Ragione R.M."/>
            <person name="Hildebrand F."/>
            <person name="Pallen M.J."/>
        </authorList>
    </citation>
    <scope>NUCLEOTIDE SEQUENCE [LARGE SCALE GENOMIC DNA]</scope>
    <source>
        <strain evidence="5 6">Sa2BUA9</strain>
    </source>
</reference>
<gene>
    <name evidence="5" type="ORF">H9650_03750</name>
</gene>
<organism evidence="5 6">
    <name type="scientific">Psychrobacillus faecigallinarum</name>
    <dbReference type="NCBI Taxonomy" id="2762235"/>
    <lineage>
        <taxon>Bacteria</taxon>
        <taxon>Bacillati</taxon>
        <taxon>Bacillota</taxon>
        <taxon>Bacilli</taxon>
        <taxon>Bacillales</taxon>
        <taxon>Bacillaceae</taxon>
        <taxon>Psychrobacillus</taxon>
    </lineage>
</organism>
<dbReference type="SUPFAM" id="SSF47413">
    <property type="entry name" value="lambda repressor-like DNA-binding domains"/>
    <property type="match status" value="1"/>
</dbReference>
<evidence type="ECO:0000313" key="6">
    <source>
        <dbReference type="Proteomes" id="UP000640786"/>
    </source>
</evidence>
<comment type="caution">
    <text evidence="5">The sequence shown here is derived from an EMBL/GenBank/DDBJ whole genome shotgun (WGS) entry which is preliminary data.</text>
</comment>
<dbReference type="CDD" id="cd01392">
    <property type="entry name" value="HTH_LacI"/>
    <property type="match status" value="1"/>
</dbReference>
<dbReference type="PROSITE" id="PS00356">
    <property type="entry name" value="HTH_LACI_1"/>
    <property type="match status" value="1"/>
</dbReference>
<dbReference type="PANTHER" id="PTHR30146">
    <property type="entry name" value="LACI-RELATED TRANSCRIPTIONAL REPRESSOR"/>
    <property type="match status" value="1"/>
</dbReference>
<name>A0ABR8R6R4_9BACI</name>
<dbReference type="InterPro" id="IPR046335">
    <property type="entry name" value="LacI/GalR-like_sensor"/>
</dbReference>
<evidence type="ECO:0000259" key="4">
    <source>
        <dbReference type="PROSITE" id="PS50932"/>
    </source>
</evidence>
<dbReference type="Gene3D" id="1.10.260.40">
    <property type="entry name" value="lambda repressor-like DNA-binding domains"/>
    <property type="match status" value="1"/>
</dbReference>
<accession>A0ABR8R6R4</accession>
<dbReference type="InterPro" id="IPR000843">
    <property type="entry name" value="HTH_LacI"/>
</dbReference>
<dbReference type="SUPFAM" id="SSF53822">
    <property type="entry name" value="Periplasmic binding protein-like I"/>
    <property type="match status" value="1"/>
</dbReference>
<keyword evidence="3" id="KW-0804">Transcription</keyword>
<dbReference type="PRINTS" id="PR00036">
    <property type="entry name" value="HTHLACI"/>
</dbReference>
<dbReference type="SMART" id="SM00354">
    <property type="entry name" value="HTH_LACI"/>
    <property type="match status" value="1"/>
</dbReference>
<sequence>MNLTIKDIAQMAGVSPGTVSKVINNYEGISEKTKKQVMDVINQKGYEPNFSARSLATKKSNLIGLIYAGKINVEMTHPYFNEVISAFKKNIGLLGYDIIMFSNERFQTGHGSYLARCRHFHVDGCIVIAGEEVEEAIYDVAKEGIPCIGIDIELKGPKSSYIMTDNVDLSRKVIEFFYLHSVRKIGYIGGKWDSAISRYRKQGFYEAMQQFGLEIRGEWIQYGDFHEESGYEAMKKILRCKEYPEAVFATSDLMALGALRAIKEEGLSVPQDIQIVGCDDIVACRYSEPKLTTVKQDKEKFGKLSAYMLNDLINGETQLKPVLIDSELIIRESCGTKRVDRR</sequence>